<dbReference type="AlphaFoldDB" id="C1DG91"/>
<name>C1DG91_AZOVD</name>
<reference evidence="1 2" key="1">
    <citation type="journal article" date="2009" name="J. Bacteriol.">
        <title>Genome sequence of Azotobacter vinelandii, an obligate aerobe specialized to support diverse anaerobic metabolic processes.</title>
        <authorList>
            <person name="Setubal J.C."/>
            <person name="dos Santos P."/>
            <person name="Goldman B.S."/>
            <person name="Ertesvag H."/>
            <person name="Espin G."/>
            <person name="Rubio L.M."/>
            <person name="Valla S."/>
            <person name="Almeida N.F."/>
            <person name="Balasubramanian D."/>
            <person name="Cromes L."/>
            <person name="Curatti L."/>
            <person name="Du Z."/>
            <person name="Godsy E."/>
            <person name="Goodner B."/>
            <person name="Hellner-Burris K."/>
            <person name="Hernandez J.A."/>
            <person name="Houmiel K."/>
            <person name="Imperial J."/>
            <person name="Kennedy C."/>
            <person name="Larson T.J."/>
            <person name="Latreille P."/>
            <person name="Ligon L.S."/>
            <person name="Lu J."/>
            <person name="Maerk M."/>
            <person name="Miller N.M."/>
            <person name="Norton S."/>
            <person name="O'Carroll I.P."/>
            <person name="Paulsen I."/>
            <person name="Raulfs E.C."/>
            <person name="Roemer R."/>
            <person name="Rosser J."/>
            <person name="Segura D."/>
            <person name="Slater S."/>
            <person name="Stricklin S.L."/>
            <person name="Studholme D.J."/>
            <person name="Sun J."/>
            <person name="Viana C.J."/>
            <person name="Wallin E."/>
            <person name="Wang B."/>
            <person name="Wheeler C."/>
            <person name="Zhu H."/>
            <person name="Dean D.R."/>
            <person name="Dixon R."/>
            <person name="Wood D."/>
        </authorList>
    </citation>
    <scope>NUCLEOTIDE SEQUENCE [LARGE SCALE GENOMIC DNA]</scope>
    <source>
        <strain evidence="2">DJ / ATCC BAA-1303</strain>
    </source>
</reference>
<dbReference type="HOGENOM" id="CLU_3211859_0_0_6"/>
<protein>
    <submittedName>
        <fullName evidence="1">Uncharacterized protein</fullName>
    </submittedName>
</protein>
<gene>
    <name evidence="1" type="ordered locus">Avin_22110</name>
</gene>
<evidence type="ECO:0000313" key="2">
    <source>
        <dbReference type="Proteomes" id="UP000002424"/>
    </source>
</evidence>
<dbReference type="STRING" id="322710.Avin_22110"/>
<dbReference type="EMBL" id="CP001157">
    <property type="protein sequence ID" value="ACO78402.1"/>
    <property type="molecule type" value="Genomic_DNA"/>
</dbReference>
<dbReference type="KEGG" id="avn:Avin_22110"/>
<sequence length="44" mass="5292">MRLPSSIFFEEFCENKISLVSYLCFFIVFYAKKLNFNSVFVLTR</sequence>
<dbReference type="Proteomes" id="UP000002424">
    <property type="component" value="Chromosome"/>
</dbReference>
<dbReference type="EnsemblBacteria" id="ACO78402">
    <property type="protein sequence ID" value="ACO78402"/>
    <property type="gene ID" value="Avin_22110"/>
</dbReference>
<keyword evidence="2" id="KW-1185">Reference proteome</keyword>
<evidence type="ECO:0000313" key="1">
    <source>
        <dbReference type="EMBL" id="ACO78402.1"/>
    </source>
</evidence>
<accession>C1DG91</accession>
<proteinExistence type="predicted"/>
<organism evidence="1 2">
    <name type="scientific">Azotobacter vinelandii (strain DJ / ATCC BAA-1303)</name>
    <dbReference type="NCBI Taxonomy" id="322710"/>
    <lineage>
        <taxon>Bacteria</taxon>
        <taxon>Pseudomonadati</taxon>
        <taxon>Pseudomonadota</taxon>
        <taxon>Gammaproteobacteria</taxon>
        <taxon>Pseudomonadales</taxon>
        <taxon>Pseudomonadaceae</taxon>
        <taxon>Azotobacter</taxon>
    </lineage>
</organism>